<accession>A0ABT4QD49</accession>
<feature type="domain" description="ABC transmembrane type-1" evidence="8">
    <location>
        <begin position="78"/>
        <end position="282"/>
    </location>
</feature>
<gene>
    <name evidence="9" type="ORF">O9H85_20495</name>
</gene>
<dbReference type="PANTHER" id="PTHR43744:SF9">
    <property type="entry name" value="POLYGALACTURONAN_RHAMNOGALACTURONAN TRANSPORT SYSTEM PERMEASE PROTEIN YTCP"/>
    <property type="match status" value="1"/>
</dbReference>
<name>A0ABT4QD49_9BACL</name>
<evidence type="ECO:0000256" key="3">
    <source>
        <dbReference type="ARBA" id="ARBA00022475"/>
    </source>
</evidence>
<keyword evidence="10" id="KW-1185">Reference proteome</keyword>
<keyword evidence="4 7" id="KW-0812">Transmembrane</keyword>
<dbReference type="EMBL" id="JAQAGZ010000013">
    <property type="protein sequence ID" value="MCZ8514760.1"/>
    <property type="molecule type" value="Genomic_DNA"/>
</dbReference>
<comment type="similarity">
    <text evidence="7">Belongs to the binding-protein-dependent transport system permease family.</text>
</comment>
<dbReference type="Gene3D" id="1.10.3720.10">
    <property type="entry name" value="MetI-like"/>
    <property type="match status" value="1"/>
</dbReference>
<feature type="transmembrane region" description="Helical" evidence="7">
    <location>
        <begin position="264"/>
        <end position="284"/>
    </location>
</feature>
<keyword evidence="5 7" id="KW-1133">Transmembrane helix</keyword>
<dbReference type="InterPro" id="IPR035906">
    <property type="entry name" value="MetI-like_sf"/>
</dbReference>
<evidence type="ECO:0000313" key="9">
    <source>
        <dbReference type="EMBL" id="MCZ8514760.1"/>
    </source>
</evidence>
<sequence>MSNTLIKESTGDRVFLCMLYIGLSIILVLVAYPLIYIISSSFSSSEDVIGGKVWLWPVHPTLYGYKAVFIYPEVWSGYLNSVIYTILGSFLSVILTIFLAYPVSRTTFFGRRFVISLLLFAMIFHGGLIPFYLVVKSLGMINTIWAVFVPTSLNIFSVLVAKTFFQSTVPNELYEAAQIDGCNDIRFLFQIVIPLSKPILAVLILWSAVGLWNSYFNALIFLNNKSLYPLQLVLREILVLNNVQMQSMNLTPELLKRFEDMKNLLKYSVIVVASVPVLMLYPLAQKYFVQGAMIGSVKE</sequence>
<dbReference type="Proteomes" id="UP001527882">
    <property type="component" value="Unassembled WGS sequence"/>
</dbReference>
<evidence type="ECO:0000313" key="10">
    <source>
        <dbReference type="Proteomes" id="UP001527882"/>
    </source>
</evidence>
<feature type="transmembrane region" description="Helical" evidence="7">
    <location>
        <begin position="82"/>
        <end position="101"/>
    </location>
</feature>
<reference evidence="9 10" key="1">
    <citation type="submission" date="2022-12" db="EMBL/GenBank/DDBJ databases">
        <title>Draft genome sequence of Paenibacillus sp. dW9.</title>
        <authorList>
            <person name="Choi E.-W."/>
            <person name="Kim D.-U."/>
        </authorList>
    </citation>
    <scope>NUCLEOTIDE SEQUENCE [LARGE SCALE GENOMIC DNA]</scope>
    <source>
        <strain evidence="10">dW9</strain>
    </source>
</reference>
<feature type="transmembrane region" description="Helical" evidence="7">
    <location>
        <begin position="14"/>
        <end position="38"/>
    </location>
</feature>
<evidence type="ECO:0000259" key="8">
    <source>
        <dbReference type="PROSITE" id="PS50928"/>
    </source>
</evidence>
<protein>
    <submittedName>
        <fullName evidence="9">Carbohydrate ABC transporter permease</fullName>
    </submittedName>
</protein>
<feature type="transmembrane region" description="Helical" evidence="7">
    <location>
        <begin position="113"/>
        <end position="132"/>
    </location>
</feature>
<evidence type="ECO:0000256" key="5">
    <source>
        <dbReference type="ARBA" id="ARBA00022989"/>
    </source>
</evidence>
<feature type="transmembrane region" description="Helical" evidence="7">
    <location>
        <begin position="144"/>
        <end position="165"/>
    </location>
</feature>
<evidence type="ECO:0000256" key="4">
    <source>
        <dbReference type="ARBA" id="ARBA00022692"/>
    </source>
</evidence>
<evidence type="ECO:0000256" key="1">
    <source>
        <dbReference type="ARBA" id="ARBA00004651"/>
    </source>
</evidence>
<evidence type="ECO:0000256" key="2">
    <source>
        <dbReference type="ARBA" id="ARBA00022448"/>
    </source>
</evidence>
<organism evidence="9 10">
    <name type="scientific">Paenibacillus gyeongsangnamensis</name>
    <dbReference type="NCBI Taxonomy" id="3388067"/>
    <lineage>
        <taxon>Bacteria</taxon>
        <taxon>Bacillati</taxon>
        <taxon>Bacillota</taxon>
        <taxon>Bacilli</taxon>
        <taxon>Bacillales</taxon>
        <taxon>Paenibacillaceae</taxon>
        <taxon>Paenibacillus</taxon>
    </lineage>
</organism>
<keyword evidence="2 7" id="KW-0813">Transport</keyword>
<comment type="subcellular location">
    <subcellularLocation>
        <location evidence="1 7">Cell membrane</location>
        <topology evidence="1 7">Multi-pass membrane protein</topology>
    </subcellularLocation>
</comment>
<dbReference type="RefSeq" id="WP_269883324.1">
    <property type="nucleotide sequence ID" value="NZ_JAQAGZ010000013.1"/>
</dbReference>
<dbReference type="PROSITE" id="PS50928">
    <property type="entry name" value="ABC_TM1"/>
    <property type="match status" value="1"/>
</dbReference>
<dbReference type="Pfam" id="PF00528">
    <property type="entry name" value="BPD_transp_1"/>
    <property type="match status" value="1"/>
</dbReference>
<comment type="caution">
    <text evidence="9">The sequence shown here is derived from an EMBL/GenBank/DDBJ whole genome shotgun (WGS) entry which is preliminary data.</text>
</comment>
<evidence type="ECO:0000256" key="6">
    <source>
        <dbReference type="ARBA" id="ARBA00023136"/>
    </source>
</evidence>
<dbReference type="PANTHER" id="PTHR43744">
    <property type="entry name" value="ABC TRANSPORTER PERMEASE PROTEIN MG189-RELATED-RELATED"/>
    <property type="match status" value="1"/>
</dbReference>
<keyword evidence="3" id="KW-1003">Cell membrane</keyword>
<dbReference type="InterPro" id="IPR000515">
    <property type="entry name" value="MetI-like"/>
</dbReference>
<dbReference type="SUPFAM" id="SSF161098">
    <property type="entry name" value="MetI-like"/>
    <property type="match status" value="1"/>
</dbReference>
<proteinExistence type="inferred from homology"/>
<keyword evidence="6 7" id="KW-0472">Membrane</keyword>
<evidence type="ECO:0000256" key="7">
    <source>
        <dbReference type="RuleBase" id="RU363032"/>
    </source>
</evidence>
<dbReference type="CDD" id="cd06261">
    <property type="entry name" value="TM_PBP2"/>
    <property type="match status" value="1"/>
</dbReference>